<accession>A0A382EXX2</accession>
<keyword evidence="3" id="KW-0456">Lyase</keyword>
<dbReference type="PANTHER" id="PTHR30502:SF0">
    <property type="entry name" value="PHOSPHOENOLPYRUVATE CARBOXYLASE FAMILY PROTEIN"/>
    <property type="match status" value="1"/>
</dbReference>
<dbReference type="AlphaFoldDB" id="A0A382EXX2"/>
<protein>
    <recommendedName>
        <fullName evidence="4">HpcH/HpaI aldolase/citrate lyase domain-containing protein</fullName>
    </recommendedName>
</protein>
<feature type="non-terminal residue" evidence="5">
    <location>
        <position position="103"/>
    </location>
</feature>
<evidence type="ECO:0000256" key="3">
    <source>
        <dbReference type="ARBA" id="ARBA00023239"/>
    </source>
</evidence>
<keyword evidence="2" id="KW-0479">Metal-binding</keyword>
<dbReference type="SUPFAM" id="SSF51621">
    <property type="entry name" value="Phosphoenolpyruvate/pyruvate domain"/>
    <property type="match status" value="1"/>
</dbReference>
<dbReference type="InterPro" id="IPR050251">
    <property type="entry name" value="HpcH-HpaI_aldolase"/>
</dbReference>
<organism evidence="5">
    <name type="scientific">marine metagenome</name>
    <dbReference type="NCBI Taxonomy" id="408172"/>
    <lineage>
        <taxon>unclassified sequences</taxon>
        <taxon>metagenomes</taxon>
        <taxon>ecological metagenomes</taxon>
    </lineage>
</organism>
<evidence type="ECO:0000259" key="4">
    <source>
        <dbReference type="Pfam" id="PF03328"/>
    </source>
</evidence>
<dbReference type="PANTHER" id="PTHR30502">
    <property type="entry name" value="2-KETO-3-DEOXY-L-RHAMNONATE ALDOLASE"/>
    <property type="match status" value="1"/>
</dbReference>
<evidence type="ECO:0000256" key="2">
    <source>
        <dbReference type="ARBA" id="ARBA00022723"/>
    </source>
</evidence>
<dbReference type="InterPro" id="IPR015813">
    <property type="entry name" value="Pyrv/PenolPyrv_kinase-like_dom"/>
</dbReference>
<reference evidence="5" key="1">
    <citation type="submission" date="2018-05" db="EMBL/GenBank/DDBJ databases">
        <authorList>
            <person name="Lanie J.A."/>
            <person name="Ng W.-L."/>
            <person name="Kazmierczak K.M."/>
            <person name="Andrzejewski T.M."/>
            <person name="Davidsen T.M."/>
            <person name="Wayne K.J."/>
            <person name="Tettelin H."/>
            <person name="Glass J.I."/>
            <person name="Rusch D."/>
            <person name="Podicherti R."/>
            <person name="Tsui H.-C.T."/>
            <person name="Winkler M.E."/>
        </authorList>
    </citation>
    <scope>NUCLEOTIDE SEQUENCE</scope>
</reference>
<gene>
    <name evidence="5" type="ORF">METZ01_LOCUS208056</name>
</gene>
<dbReference type="Pfam" id="PF03328">
    <property type="entry name" value="HpcH_HpaI"/>
    <property type="match status" value="1"/>
</dbReference>
<dbReference type="GO" id="GO:0016832">
    <property type="term" value="F:aldehyde-lyase activity"/>
    <property type="evidence" value="ECO:0007669"/>
    <property type="project" value="TreeGrafter"/>
</dbReference>
<feature type="domain" description="HpcH/HpaI aldolase/citrate lyase" evidence="4">
    <location>
        <begin position="23"/>
        <end position="102"/>
    </location>
</feature>
<evidence type="ECO:0000256" key="1">
    <source>
        <dbReference type="ARBA" id="ARBA00005568"/>
    </source>
</evidence>
<dbReference type="InterPro" id="IPR005000">
    <property type="entry name" value="Aldolase/citrate-lyase_domain"/>
</dbReference>
<sequence length="103" mass="11139">MTRVQDMGFMDLPNKFTSDRAAFGCWLKVPSSVTAEIAALSGFDYVCIDMQHGFSDRNDLIPMLQAIQPHTSRAIVRVPSNDASVIGWALDAGATGVIVPLVN</sequence>
<comment type="similarity">
    <text evidence="1">Belongs to the HpcH/HpaI aldolase family.</text>
</comment>
<dbReference type="GO" id="GO:0005737">
    <property type="term" value="C:cytoplasm"/>
    <property type="evidence" value="ECO:0007669"/>
    <property type="project" value="TreeGrafter"/>
</dbReference>
<dbReference type="InterPro" id="IPR040442">
    <property type="entry name" value="Pyrv_kinase-like_dom_sf"/>
</dbReference>
<evidence type="ECO:0000313" key="5">
    <source>
        <dbReference type="EMBL" id="SVB55202.1"/>
    </source>
</evidence>
<proteinExistence type="inferred from homology"/>
<dbReference type="EMBL" id="UINC01046774">
    <property type="protein sequence ID" value="SVB55202.1"/>
    <property type="molecule type" value="Genomic_DNA"/>
</dbReference>
<dbReference type="GO" id="GO:0046872">
    <property type="term" value="F:metal ion binding"/>
    <property type="evidence" value="ECO:0007669"/>
    <property type="project" value="UniProtKB-KW"/>
</dbReference>
<dbReference type="Gene3D" id="3.20.20.60">
    <property type="entry name" value="Phosphoenolpyruvate-binding domains"/>
    <property type="match status" value="1"/>
</dbReference>
<name>A0A382EXX2_9ZZZZ</name>